<gene>
    <name evidence="3" type="ORF">E1263_07340</name>
</gene>
<organism evidence="3 4">
    <name type="scientific">Kribbella antibiotica</name>
    <dbReference type="NCBI Taxonomy" id="190195"/>
    <lineage>
        <taxon>Bacteria</taxon>
        <taxon>Bacillati</taxon>
        <taxon>Actinomycetota</taxon>
        <taxon>Actinomycetes</taxon>
        <taxon>Propionibacteriales</taxon>
        <taxon>Kribbellaceae</taxon>
        <taxon>Kribbella</taxon>
    </lineage>
</organism>
<keyword evidence="4" id="KW-1185">Reference proteome</keyword>
<accession>A0A4V6PE95</accession>
<keyword evidence="1" id="KW-0175">Coiled coil</keyword>
<feature type="coiled-coil region" evidence="1">
    <location>
        <begin position="795"/>
        <end position="822"/>
    </location>
</feature>
<proteinExistence type="predicted"/>
<evidence type="ECO:0000313" key="4">
    <source>
        <dbReference type="Proteomes" id="UP000295124"/>
    </source>
</evidence>
<sequence>MENLFRLMLLRPAVEQAPEQPSIGLEQESPYQDALRAAVVSGGGRPGIETASAEFAASADFVSGVLDTPLGRGLGELADRVDALEAAGEVPWSEVANAVEEVFGSSASDLVAGDDYQETVRRLRDSLIAIKVLQQLHGLPIERLTRQLRTAELIADVAADHSAGETARRRRRSLELPVELELKSRLSTRDARKELEEQRKKLLDDRRKRVDELLTEHEILRGAISELAGLDSIHFRATELVASDQTRAPDVTVLTHAISSAASYTEILREQHVKGVPRREDEERAEALGISTPYAELAQTLVQAPDVVLPVRAAFTPLALAEVGFVLKSSVTDRLSRPTQAALKQRGIDLGTTPLDKVTQRLQTDLATTVDELELVAGHPEKHSFVRFGDALISVRTPLTTGWGALGTGGILGVPYLPMNGSVPATKGSIAPAGVADLLLVKQQLTGYEAVDVAHIENILKGELKSREHTRREESETITFVETETSTSEEHELETTDRFEMSREASETIKEDVALKAGLTISGSYGPTVEFSASAEGSFNRSKEEATKSATTFSQDVTERTSRKISERVLQRTTVRTLTETIEKNVHSLDNTTGTGHISGVYQWVNKVYQAQMFNYGLRMMFDFMIPEPAAFLVAAMNQARSSALTLTKPPDFTLTPAQISESNYSYWVKVCGATDVAPPPELFRTKSADFKGGGGESKTNYNHSAQIAVDDGYRAVFGSVGRVWNVWESDASVDVVLGRRTQRMMGSQWLWTTPLDDERDSIPFALDSFHASQVAIAIEVKCQRTDRALEKWRLETYAKLLTAHNAQVSDYEEKLAQLKLQAGVAIRGRNPGANQVTIRRELQKNCLSILTDQHFDLFDAVVDSAVNGLPQIDVSEAAAEGTYVRFFEQAFEWEHMSWVTYPYFWGSKDQWDERLGYDDPDPAFVDFLQAGYCRATVPCRPGFEGAVDHFLTFGEVWNGGPLPTISSPLYLPIADELAERLDRPGDEVPQGDPWTVRVPTSLVKLRADDALPVWEQDESGEWVEA</sequence>
<evidence type="ECO:0000256" key="2">
    <source>
        <dbReference type="SAM" id="MobiDB-lite"/>
    </source>
</evidence>
<feature type="coiled-coil region" evidence="1">
    <location>
        <begin position="185"/>
        <end position="212"/>
    </location>
</feature>
<protein>
    <submittedName>
        <fullName evidence="3">Uncharacterized protein</fullName>
    </submittedName>
</protein>
<dbReference type="RefSeq" id="WP_132166407.1">
    <property type="nucleotide sequence ID" value="NZ_SMKX01000014.1"/>
</dbReference>
<dbReference type="OrthoDB" id="8563833at2"/>
<dbReference type="AlphaFoldDB" id="A0A4V6PE95"/>
<comment type="caution">
    <text evidence="3">The sequence shown here is derived from an EMBL/GenBank/DDBJ whole genome shotgun (WGS) entry which is preliminary data.</text>
</comment>
<evidence type="ECO:0000313" key="3">
    <source>
        <dbReference type="EMBL" id="TDD61507.1"/>
    </source>
</evidence>
<evidence type="ECO:0000256" key="1">
    <source>
        <dbReference type="SAM" id="Coils"/>
    </source>
</evidence>
<dbReference type="Proteomes" id="UP000295124">
    <property type="component" value="Unassembled WGS sequence"/>
</dbReference>
<reference evidence="3 4" key="1">
    <citation type="submission" date="2019-03" db="EMBL/GenBank/DDBJ databases">
        <title>Draft genome sequences of novel Actinobacteria.</title>
        <authorList>
            <person name="Sahin N."/>
            <person name="Ay H."/>
            <person name="Saygin H."/>
        </authorList>
    </citation>
    <scope>NUCLEOTIDE SEQUENCE [LARGE SCALE GENOMIC DNA]</scope>
    <source>
        <strain evidence="3 4">JCM 13523</strain>
    </source>
</reference>
<feature type="region of interest" description="Disordered" evidence="2">
    <location>
        <begin position="482"/>
        <end position="501"/>
    </location>
</feature>
<feature type="compositionally biased region" description="Basic and acidic residues" evidence="2">
    <location>
        <begin position="488"/>
        <end position="501"/>
    </location>
</feature>
<dbReference type="EMBL" id="SMKX01000014">
    <property type="protein sequence ID" value="TDD61507.1"/>
    <property type="molecule type" value="Genomic_DNA"/>
</dbReference>
<name>A0A4V6PE95_9ACTN</name>